<sequence>MRQIRITLFIMLLIVVTQPMQAQFSVGILGDLSSSNISGDAPSKTKYSGRTGFGHGIIVDYKVTDEITLSIQPMYLPKGTTISYDLPSYEKERDSVDAKFKYITIPLMIKVNATKVVYVTSGFDVGFLQSATATMINVDGEQDITDKIQSMDISVNFGVGFTFQVSSFNLFFEGRYSQGLYNVSNFPDKNENNISSDFKNTGTQLLFGALYNF</sequence>
<evidence type="ECO:0000259" key="1">
    <source>
        <dbReference type="Pfam" id="PF13568"/>
    </source>
</evidence>
<dbReference type="EMBL" id="UOGD01000006">
    <property type="protein sequence ID" value="VAX15135.1"/>
    <property type="molecule type" value="Genomic_DNA"/>
</dbReference>
<dbReference type="Pfam" id="PF13568">
    <property type="entry name" value="OMP_b-brl_2"/>
    <property type="match status" value="1"/>
</dbReference>
<gene>
    <name evidence="2" type="ORF">MNBD_IGNAVI01-1816</name>
</gene>
<dbReference type="AlphaFoldDB" id="A0A3B1C8Y1"/>
<name>A0A3B1C8Y1_9ZZZZ</name>
<accession>A0A3B1C8Y1</accession>
<organism evidence="2">
    <name type="scientific">hydrothermal vent metagenome</name>
    <dbReference type="NCBI Taxonomy" id="652676"/>
    <lineage>
        <taxon>unclassified sequences</taxon>
        <taxon>metagenomes</taxon>
        <taxon>ecological metagenomes</taxon>
    </lineage>
</organism>
<dbReference type="InterPro" id="IPR025665">
    <property type="entry name" value="Beta-barrel_OMP_2"/>
</dbReference>
<reference evidence="2" key="1">
    <citation type="submission" date="2018-06" db="EMBL/GenBank/DDBJ databases">
        <authorList>
            <person name="Zhirakovskaya E."/>
        </authorList>
    </citation>
    <scope>NUCLEOTIDE SEQUENCE</scope>
</reference>
<proteinExistence type="predicted"/>
<protein>
    <recommendedName>
        <fullName evidence="1">Outer membrane protein beta-barrel domain-containing protein</fullName>
    </recommendedName>
</protein>
<feature type="domain" description="Outer membrane protein beta-barrel" evidence="1">
    <location>
        <begin position="22"/>
        <end position="183"/>
    </location>
</feature>
<dbReference type="InterPro" id="IPR011250">
    <property type="entry name" value="OMP/PagP_B-barrel"/>
</dbReference>
<dbReference type="SUPFAM" id="SSF56925">
    <property type="entry name" value="OMPA-like"/>
    <property type="match status" value="1"/>
</dbReference>
<evidence type="ECO:0000313" key="2">
    <source>
        <dbReference type="EMBL" id="VAX15135.1"/>
    </source>
</evidence>